<reference evidence="2 3" key="1">
    <citation type="submission" date="2017-09" db="EMBL/GenBank/DDBJ databases">
        <title>The diverse metabolic capabilities of V. boronicumulans make it an excellent choice for continued studies on novel biodegradation.</title>
        <authorList>
            <person name="Sun S."/>
        </authorList>
    </citation>
    <scope>NUCLEOTIDE SEQUENCE [LARGE SCALE GENOMIC DNA]</scope>
    <source>
        <strain evidence="2 3">J1</strain>
    </source>
</reference>
<gene>
    <name evidence="2" type="ORF">CKY39_00710</name>
</gene>
<dbReference type="AlphaFoldDB" id="A0A1E7TVS6"/>
<dbReference type="RefSeq" id="WP_070061368.1">
    <property type="nucleotide sequence ID" value="NZ_BKDI01000005.1"/>
</dbReference>
<proteinExistence type="predicted"/>
<name>A0A1E7TVS6_9BURK</name>
<evidence type="ECO:0000313" key="3">
    <source>
        <dbReference type="Proteomes" id="UP000217154"/>
    </source>
</evidence>
<dbReference type="InterPro" id="IPR009506">
    <property type="entry name" value="YjiS-like"/>
</dbReference>
<dbReference type="STRING" id="436515.GCA_001752345_04055"/>
<dbReference type="KEGG" id="vbo:CKY39_00710"/>
<sequence length="64" mass="7514">MTAPKPPSFHQRLLHALHDWRRRAVTRRRARDDVLLLAGMSDHDLRDLGIGRSEVPELVDRSRY</sequence>
<dbReference type="Proteomes" id="UP000217154">
    <property type="component" value="Chromosome"/>
</dbReference>
<dbReference type="EMBL" id="CP023284">
    <property type="protein sequence ID" value="ATA51911.1"/>
    <property type="molecule type" value="Genomic_DNA"/>
</dbReference>
<organism evidence="2 3">
    <name type="scientific">Variovorax boronicumulans</name>
    <dbReference type="NCBI Taxonomy" id="436515"/>
    <lineage>
        <taxon>Bacteria</taxon>
        <taxon>Pseudomonadati</taxon>
        <taxon>Pseudomonadota</taxon>
        <taxon>Betaproteobacteria</taxon>
        <taxon>Burkholderiales</taxon>
        <taxon>Comamonadaceae</taxon>
        <taxon>Variovorax</taxon>
    </lineage>
</organism>
<feature type="domain" description="YjiS-like" evidence="1">
    <location>
        <begin position="14"/>
        <end position="55"/>
    </location>
</feature>
<protein>
    <submittedName>
        <fullName evidence="2">DUF1127 domain-containing protein</fullName>
    </submittedName>
</protein>
<dbReference type="Pfam" id="PF06568">
    <property type="entry name" value="YjiS-like"/>
    <property type="match status" value="1"/>
</dbReference>
<evidence type="ECO:0000259" key="1">
    <source>
        <dbReference type="Pfam" id="PF06568"/>
    </source>
</evidence>
<evidence type="ECO:0000313" key="2">
    <source>
        <dbReference type="EMBL" id="ATA51911.1"/>
    </source>
</evidence>
<accession>A0A1E7TVS6</accession>